<evidence type="ECO:0000256" key="2">
    <source>
        <dbReference type="ARBA" id="ARBA00022598"/>
    </source>
</evidence>
<proteinExistence type="inferred from homology"/>
<dbReference type="GO" id="GO:0005737">
    <property type="term" value="C:cytoplasm"/>
    <property type="evidence" value="ECO:0007669"/>
    <property type="project" value="UniProtKB-SubCell"/>
</dbReference>
<dbReference type="InterPro" id="IPR000713">
    <property type="entry name" value="Mur_ligase_N"/>
</dbReference>
<evidence type="ECO:0000313" key="16">
    <source>
        <dbReference type="Proteomes" id="UP000319859"/>
    </source>
</evidence>
<dbReference type="GO" id="GO:0005524">
    <property type="term" value="F:ATP binding"/>
    <property type="evidence" value="ECO:0007669"/>
    <property type="project" value="UniProtKB-UniRule"/>
</dbReference>
<dbReference type="OrthoDB" id="9800958at2"/>
<dbReference type="Gene3D" id="3.90.190.20">
    <property type="entry name" value="Mur ligase, C-terminal domain"/>
    <property type="match status" value="1"/>
</dbReference>
<dbReference type="InterPro" id="IPR051046">
    <property type="entry name" value="MurCDEF_CellWall_CoF430Synth"/>
</dbReference>
<feature type="domain" description="Mur ligase C-terminal" evidence="13">
    <location>
        <begin position="346"/>
        <end position="459"/>
    </location>
</feature>
<keyword evidence="9 10" id="KW-0961">Cell wall biogenesis/degradation</keyword>
<dbReference type="Proteomes" id="UP000319859">
    <property type="component" value="Unassembled WGS sequence"/>
</dbReference>
<evidence type="ECO:0000259" key="13">
    <source>
        <dbReference type="Pfam" id="PF02875"/>
    </source>
</evidence>
<organism evidence="15 16">
    <name type="scientific">Nitrospirillum amazonense</name>
    <dbReference type="NCBI Taxonomy" id="28077"/>
    <lineage>
        <taxon>Bacteria</taxon>
        <taxon>Pseudomonadati</taxon>
        <taxon>Pseudomonadota</taxon>
        <taxon>Alphaproteobacteria</taxon>
        <taxon>Rhodospirillales</taxon>
        <taxon>Azospirillaceae</taxon>
        <taxon>Nitrospirillum</taxon>
    </lineage>
</organism>
<gene>
    <name evidence="10" type="primary">murF</name>
    <name evidence="15" type="ORF">FBZ89_10578</name>
</gene>
<evidence type="ECO:0000256" key="8">
    <source>
        <dbReference type="ARBA" id="ARBA00023306"/>
    </source>
</evidence>
<evidence type="ECO:0000256" key="3">
    <source>
        <dbReference type="ARBA" id="ARBA00022618"/>
    </source>
</evidence>
<keyword evidence="2 10" id="KW-0436">Ligase</keyword>
<name>A0A560FHY3_9PROT</name>
<dbReference type="UniPathway" id="UPA00219"/>
<dbReference type="GO" id="GO:0008360">
    <property type="term" value="P:regulation of cell shape"/>
    <property type="evidence" value="ECO:0007669"/>
    <property type="project" value="UniProtKB-KW"/>
</dbReference>
<feature type="domain" description="Mur ligase central" evidence="14">
    <location>
        <begin position="115"/>
        <end position="304"/>
    </location>
</feature>
<evidence type="ECO:0000256" key="10">
    <source>
        <dbReference type="HAMAP-Rule" id="MF_02019"/>
    </source>
</evidence>
<comment type="caution">
    <text evidence="15">The sequence shown here is derived from an EMBL/GenBank/DDBJ whole genome shotgun (WGS) entry which is preliminary data.</text>
</comment>
<dbReference type="GO" id="GO:0071555">
    <property type="term" value="P:cell wall organization"/>
    <property type="evidence" value="ECO:0007669"/>
    <property type="project" value="UniProtKB-KW"/>
</dbReference>
<dbReference type="InterPro" id="IPR005863">
    <property type="entry name" value="UDP-N-AcMur_synth"/>
</dbReference>
<dbReference type="InterPro" id="IPR004101">
    <property type="entry name" value="Mur_ligase_C"/>
</dbReference>
<dbReference type="GO" id="GO:0008766">
    <property type="term" value="F:UDP-N-acetylmuramoylalanyl-D-glutamyl-2,6-diaminopimelate-D-alanyl-D-alanine ligase activity"/>
    <property type="evidence" value="ECO:0007669"/>
    <property type="project" value="RHEA"/>
</dbReference>
<keyword evidence="5 10" id="KW-0067">ATP-binding</keyword>
<evidence type="ECO:0000313" key="15">
    <source>
        <dbReference type="EMBL" id="TWB21208.1"/>
    </source>
</evidence>
<dbReference type="Pfam" id="PF08245">
    <property type="entry name" value="Mur_ligase_M"/>
    <property type="match status" value="1"/>
</dbReference>
<dbReference type="PANTHER" id="PTHR43024:SF1">
    <property type="entry name" value="UDP-N-ACETYLMURAMOYL-TRIPEPTIDE--D-ALANYL-D-ALANINE LIGASE"/>
    <property type="match status" value="1"/>
</dbReference>
<keyword evidence="1 10" id="KW-0963">Cytoplasm</keyword>
<dbReference type="SUPFAM" id="SSF63418">
    <property type="entry name" value="MurE/MurF N-terminal domain"/>
    <property type="match status" value="1"/>
</dbReference>
<evidence type="ECO:0000256" key="9">
    <source>
        <dbReference type="ARBA" id="ARBA00023316"/>
    </source>
</evidence>
<evidence type="ECO:0000256" key="7">
    <source>
        <dbReference type="ARBA" id="ARBA00022984"/>
    </source>
</evidence>
<comment type="pathway">
    <text evidence="10 11">Cell wall biogenesis; peptidoglycan biosynthesis.</text>
</comment>
<dbReference type="Pfam" id="PF02875">
    <property type="entry name" value="Mur_ligase_C"/>
    <property type="match status" value="1"/>
</dbReference>
<evidence type="ECO:0000259" key="12">
    <source>
        <dbReference type="Pfam" id="PF01225"/>
    </source>
</evidence>
<dbReference type="RefSeq" id="WP_145749869.1">
    <property type="nucleotide sequence ID" value="NZ_VITN01000005.1"/>
</dbReference>
<evidence type="ECO:0000256" key="1">
    <source>
        <dbReference type="ARBA" id="ARBA00022490"/>
    </source>
</evidence>
<dbReference type="InterPro" id="IPR013221">
    <property type="entry name" value="Mur_ligase_cen"/>
</dbReference>
<keyword evidence="7 10" id="KW-0573">Peptidoglycan synthesis</keyword>
<dbReference type="SUPFAM" id="SSF53244">
    <property type="entry name" value="MurD-like peptide ligases, peptide-binding domain"/>
    <property type="match status" value="1"/>
</dbReference>
<comment type="subcellular location">
    <subcellularLocation>
        <location evidence="10 11">Cytoplasm</location>
    </subcellularLocation>
</comment>
<protein>
    <recommendedName>
        <fullName evidence="10 11">UDP-N-acetylmuramoyl-tripeptide--D-alanyl-D-alanine ligase</fullName>
        <ecNumber evidence="10 11">6.3.2.10</ecNumber>
    </recommendedName>
    <alternativeName>
        <fullName evidence="10">D-alanyl-D-alanine-adding enzyme</fullName>
    </alternativeName>
</protein>
<keyword evidence="8 10" id="KW-0131">Cell cycle</keyword>
<dbReference type="InterPro" id="IPR036615">
    <property type="entry name" value="Mur_ligase_C_dom_sf"/>
</dbReference>
<dbReference type="Gene3D" id="3.40.1190.10">
    <property type="entry name" value="Mur-like, catalytic domain"/>
    <property type="match status" value="1"/>
</dbReference>
<dbReference type="PANTHER" id="PTHR43024">
    <property type="entry name" value="UDP-N-ACETYLMURAMOYL-TRIPEPTIDE--D-ALANYL-D-ALANINE LIGASE"/>
    <property type="match status" value="1"/>
</dbReference>
<sequence length="489" mass="49935">MTATPTKNVLWTAADAAAAANGRAQGADWAATGISINTRTLNPGDLFVALKGPNFDGHAFVEVALQRGAAACLVSQVPDGIAADAPLLVVDDTLAALEDLARVARLNTTAKVIAVTGSVGKTSTKEFLRTALGALGPTFATEGNLNNHLGLPLSLASLPADVRFGVFELGMNHAGEIGPLSRMARPDIAIITTVEAVHLEFFASIEGIADAKAEIFEGMSRQGTAILNRDNPQYARLLAAARTQGVGHVLSFGATAGADARLIDLDLGPTGSDVTAEIQGQVIRYTLAVPGRHQALNSLAVLLAVSAAGGDLATAARALATLAPVKGRGVRQTVPLPSHPHGGGSLTLIDESYNASPVSVAAAADVLGHTQPGPGGRRVAVLGDMLELGADSPKLHAGLADALVAADVHLVFTCGPHMRHLFDRLPHERRGAHTDTSAELAPLVGAAVRANDIVMVKGSAGSRMALVVDALKALDHPPPSSSSPAVSGS</sequence>
<dbReference type="GO" id="GO:0047480">
    <property type="term" value="F:UDP-N-acetylmuramoyl-tripeptide-D-alanyl-D-alanine ligase activity"/>
    <property type="evidence" value="ECO:0007669"/>
    <property type="project" value="UniProtKB-UniRule"/>
</dbReference>
<comment type="function">
    <text evidence="10 11">Involved in cell wall formation. Catalyzes the final step in the synthesis of UDP-N-acetylmuramoyl-pentapeptide, the precursor of murein.</text>
</comment>
<evidence type="ECO:0000256" key="5">
    <source>
        <dbReference type="ARBA" id="ARBA00022840"/>
    </source>
</evidence>
<evidence type="ECO:0000256" key="6">
    <source>
        <dbReference type="ARBA" id="ARBA00022960"/>
    </source>
</evidence>
<evidence type="ECO:0000256" key="11">
    <source>
        <dbReference type="RuleBase" id="RU004136"/>
    </source>
</evidence>
<reference evidence="15 16" key="1">
    <citation type="submission" date="2019-06" db="EMBL/GenBank/DDBJ databases">
        <title>Genomic Encyclopedia of Type Strains, Phase IV (KMG-V): Genome sequencing to study the core and pangenomes of soil and plant-associated prokaryotes.</title>
        <authorList>
            <person name="Whitman W."/>
        </authorList>
    </citation>
    <scope>NUCLEOTIDE SEQUENCE [LARGE SCALE GENOMIC DNA]</scope>
    <source>
        <strain evidence="15 16">BR 11880</strain>
    </source>
</reference>
<dbReference type="EC" id="6.3.2.10" evidence="10 11"/>
<comment type="similarity">
    <text evidence="10">Belongs to the MurCDEF family. MurF subfamily.</text>
</comment>
<dbReference type="NCBIfam" id="TIGR01143">
    <property type="entry name" value="murF"/>
    <property type="match status" value="1"/>
</dbReference>
<evidence type="ECO:0000256" key="4">
    <source>
        <dbReference type="ARBA" id="ARBA00022741"/>
    </source>
</evidence>
<accession>A0A560FHY3</accession>
<dbReference type="AlphaFoldDB" id="A0A560FHY3"/>
<dbReference type="InterPro" id="IPR036565">
    <property type="entry name" value="Mur-like_cat_sf"/>
</dbReference>
<feature type="binding site" evidence="10">
    <location>
        <begin position="117"/>
        <end position="123"/>
    </location>
    <ligand>
        <name>ATP</name>
        <dbReference type="ChEBI" id="CHEBI:30616"/>
    </ligand>
</feature>
<comment type="catalytic activity">
    <reaction evidence="10 11">
        <text>D-alanyl-D-alanine + UDP-N-acetyl-alpha-D-muramoyl-L-alanyl-gamma-D-glutamyl-meso-2,6-diaminopimelate + ATP = UDP-N-acetyl-alpha-D-muramoyl-L-alanyl-gamma-D-glutamyl-meso-2,6-diaminopimeloyl-D-alanyl-D-alanine + ADP + phosphate + H(+)</text>
        <dbReference type="Rhea" id="RHEA:28374"/>
        <dbReference type="ChEBI" id="CHEBI:15378"/>
        <dbReference type="ChEBI" id="CHEBI:30616"/>
        <dbReference type="ChEBI" id="CHEBI:43474"/>
        <dbReference type="ChEBI" id="CHEBI:57822"/>
        <dbReference type="ChEBI" id="CHEBI:61386"/>
        <dbReference type="ChEBI" id="CHEBI:83905"/>
        <dbReference type="ChEBI" id="CHEBI:456216"/>
        <dbReference type="EC" id="6.3.2.10"/>
    </reaction>
</comment>
<evidence type="ECO:0000259" key="14">
    <source>
        <dbReference type="Pfam" id="PF08245"/>
    </source>
</evidence>
<dbReference type="InterPro" id="IPR035911">
    <property type="entry name" value="MurE/MurF_N"/>
</dbReference>
<keyword evidence="6 10" id="KW-0133">Cell shape</keyword>
<keyword evidence="3 10" id="KW-0132">Cell division</keyword>
<dbReference type="Pfam" id="PF01225">
    <property type="entry name" value="Mur_ligase"/>
    <property type="match status" value="1"/>
</dbReference>
<keyword evidence="4 10" id="KW-0547">Nucleotide-binding</keyword>
<dbReference type="HAMAP" id="MF_02019">
    <property type="entry name" value="MurF"/>
    <property type="match status" value="1"/>
</dbReference>
<feature type="domain" description="Mur ligase N-terminal catalytic" evidence="12">
    <location>
        <begin position="32"/>
        <end position="102"/>
    </location>
</feature>
<dbReference type="Gene3D" id="3.40.1390.10">
    <property type="entry name" value="MurE/MurF, N-terminal domain"/>
    <property type="match status" value="1"/>
</dbReference>
<dbReference type="SUPFAM" id="SSF53623">
    <property type="entry name" value="MurD-like peptide ligases, catalytic domain"/>
    <property type="match status" value="1"/>
</dbReference>
<dbReference type="NCBIfam" id="NF010693">
    <property type="entry name" value="PRK14093.1"/>
    <property type="match status" value="1"/>
</dbReference>
<dbReference type="GO" id="GO:0009252">
    <property type="term" value="P:peptidoglycan biosynthetic process"/>
    <property type="evidence" value="ECO:0007669"/>
    <property type="project" value="UniProtKB-UniRule"/>
</dbReference>
<dbReference type="EMBL" id="VITN01000005">
    <property type="protein sequence ID" value="TWB21208.1"/>
    <property type="molecule type" value="Genomic_DNA"/>
</dbReference>
<dbReference type="GO" id="GO:0051301">
    <property type="term" value="P:cell division"/>
    <property type="evidence" value="ECO:0007669"/>
    <property type="project" value="UniProtKB-KW"/>
</dbReference>